<feature type="repeat" description="TPR" evidence="3">
    <location>
        <begin position="150"/>
        <end position="183"/>
    </location>
</feature>
<protein>
    <recommendedName>
        <fullName evidence="6">Tetratricopeptide repeat protein</fullName>
    </recommendedName>
</protein>
<evidence type="ECO:0000256" key="1">
    <source>
        <dbReference type="ARBA" id="ARBA00022737"/>
    </source>
</evidence>
<evidence type="ECO:0000256" key="2">
    <source>
        <dbReference type="ARBA" id="ARBA00022803"/>
    </source>
</evidence>
<gene>
    <name evidence="4" type="ORF">PSON_ATCC_30995.1.T1390006</name>
</gene>
<dbReference type="AlphaFoldDB" id="A0A8S1R5F2"/>
<sequence>MIIQLCFEIQQKFNEAEKLCDQAFTRDKTNLIVLCRKDENQLCKISQSIMRTINSNILISKQGKYEECKKYLKQVLDEKKNIFQQITIWEMFYQQIIKKRRLFLIMISVSKERISQFYFYYLGISLISLRRMDEARNIFEKALLVNNNYSSSHFHFALSLEDFKQFDSAIFHYNQAIKINPSFYQAYENRAFFQIQIQIKSIDNLVYCII</sequence>
<evidence type="ECO:0000313" key="4">
    <source>
        <dbReference type="EMBL" id="CAD8122494.1"/>
    </source>
</evidence>
<dbReference type="EMBL" id="CAJJDN010000139">
    <property type="protein sequence ID" value="CAD8122494.1"/>
    <property type="molecule type" value="Genomic_DNA"/>
</dbReference>
<keyword evidence="1" id="KW-0677">Repeat</keyword>
<dbReference type="SMART" id="SM00028">
    <property type="entry name" value="TPR"/>
    <property type="match status" value="2"/>
</dbReference>
<accession>A0A8S1R5F2</accession>
<name>A0A8S1R5F2_9CILI</name>
<evidence type="ECO:0008006" key="6">
    <source>
        <dbReference type="Google" id="ProtNLM"/>
    </source>
</evidence>
<keyword evidence="5" id="KW-1185">Reference proteome</keyword>
<dbReference type="PROSITE" id="PS50005">
    <property type="entry name" value="TPR"/>
    <property type="match status" value="1"/>
</dbReference>
<dbReference type="PANTHER" id="PTHR44943:SF4">
    <property type="entry name" value="TPR REPEAT-CONTAINING PROTEIN MJ0798"/>
    <property type="match status" value="1"/>
</dbReference>
<dbReference type="InterPro" id="IPR051685">
    <property type="entry name" value="Ycf3/AcsC/BcsC/TPR_MFPF"/>
</dbReference>
<keyword evidence="2 3" id="KW-0802">TPR repeat</keyword>
<dbReference type="Pfam" id="PF13181">
    <property type="entry name" value="TPR_8"/>
    <property type="match status" value="2"/>
</dbReference>
<organism evidence="4 5">
    <name type="scientific">Paramecium sonneborni</name>
    <dbReference type="NCBI Taxonomy" id="65129"/>
    <lineage>
        <taxon>Eukaryota</taxon>
        <taxon>Sar</taxon>
        <taxon>Alveolata</taxon>
        <taxon>Ciliophora</taxon>
        <taxon>Intramacronucleata</taxon>
        <taxon>Oligohymenophorea</taxon>
        <taxon>Peniculida</taxon>
        <taxon>Parameciidae</taxon>
        <taxon>Paramecium</taxon>
    </lineage>
</organism>
<comment type="caution">
    <text evidence="4">The sequence shown here is derived from an EMBL/GenBank/DDBJ whole genome shotgun (WGS) entry which is preliminary data.</text>
</comment>
<dbReference type="PANTHER" id="PTHR44943">
    <property type="entry name" value="CELLULOSE SYNTHASE OPERON PROTEIN C"/>
    <property type="match status" value="1"/>
</dbReference>
<dbReference type="InterPro" id="IPR019734">
    <property type="entry name" value="TPR_rpt"/>
</dbReference>
<evidence type="ECO:0000313" key="5">
    <source>
        <dbReference type="Proteomes" id="UP000692954"/>
    </source>
</evidence>
<proteinExistence type="predicted"/>
<evidence type="ECO:0000256" key="3">
    <source>
        <dbReference type="PROSITE-ProRule" id="PRU00339"/>
    </source>
</evidence>
<reference evidence="4" key="1">
    <citation type="submission" date="2021-01" db="EMBL/GenBank/DDBJ databases">
        <authorList>
            <consortium name="Genoscope - CEA"/>
            <person name="William W."/>
        </authorList>
    </citation>
    <scope>NUCLEOTIDE SEQUENCE</scope>
</reference>
<dbReference type="Proteomes" id="UP000692954">
    <property type="component" value="Unassembled WGS sequence"/>
</dbReference>